<protein>
    <recommendedName>
        <fullName evidence="1">Integron-associated effector binding protein domain-containing protein</fullName>
    </recommendedName>
</protein>
<accession>A0A0M1P740</accession>
<evidence type="ECO:0000313" key="3">
    <source>
        <dbReference type="Proteomes" id="UP000036932"/>
    </source>
</evidence>
<dbReference type="InterPro" id="IPR011256">
    <property type="entry name" value="Reg_factor_effector_dom_sf"/>
</dbReference>
<organism evidence="2 3">
    <name type="scientific">Paenibacillus solani</name>
    <dbReference type="NCBI Taxonomy" id="1705565"/>
    <lineage>
        <taxon>Bacteria</taxon>
        <taxon>Bacillati</taxon>
        <taxon>Bacillota</taxon>
        <taxon>Bacilli</taxon>
        <taxon>Bacillales</taxon>
        <taxon>Paenibacillaceae</taxon>
        <taxon>Paenibacillus</taxon>
    </lineage>
</organism>
<dbReference type="InterPro" id="IPR029441">
    <property type="entry name" value="Cass2"/>
</dbReference>
<sequence>MSEQNVVNIENLWTTRTERLGNRLLIGVQNQLPQSYEEEQQLFATLEARRSEIQNLTMDNNTYMVIHDDGSRMTVARLVSRVSDVPAGMVSLALPEEEYAVFRFEEKYICTFWQYFCDHEHHQKYGINTVKARFETFNDTLQPNGITEIYYPKE</sequence>
<dbReference type="Proteomes" id="UP000036932">
    <property type="component" value="Unassembled WGS sequence"/>
</dbReference>
<dbReference type="PATRIC" id="fig|1705565.3.peg.4939"/>
<dbReference type="EMBL" id="LIUT01000001">
    <property type="protein sequence ID" value="KOR90222.1"/>
    <property type="molecule type" value="Genomic_DNA"/>
</dbReference>
<proteinExistence type="predicted"/>
<reference evidence="3" key="1">
    <citation type="submission" date="2015-08" db="EMBL/GenBank/DDBJ databases">
        <title>Genome sequencing project for genomic taxonomy and phylogenomics of Bacillus-like bacteria.</title>
        <authorList>
            <person name="Liu B."/>
            <person name="Wang J."/>
            <person name="Zhu Y."/>
            <person name="Liu G."/>
            <person name="Chen Q."/>
            <person name="Chen Z."/>
            <person name="Lan J."/>
            <person name="Che J."/>
            <person name="Ge C."/>
            <person name="Shi H."/>
            <person name="Pan Z."/>
            <person name="Liu X."/>
        </authorList>
    </citation>
    <scope>NUCLEOTIDE SEQUENCE [LARGE SCALE GENOMIC DNA]</scope>
    <source>
        <strain evidence="3">FJAT-22460</strain>
    </source>
</reference>
<evidence type="ECO:0000259" key="1">
    <source>
        <dbReference type="Pfam" id="PF14526"/>
    </source>
</evidence>
<dbReference type="Pfam" id="PF14526">
    <property type="entry name" value="Cass2"/>
    <property type="match status" value="1"/>
</dbReference>
<keyword evidence="3" id="KW-1185">Reference proteome</keyword>
<gene>
    <name evidence="2" type="ORF">AM231_14485</name>
</gene>
<comment type="caution">
    <text evidence="2">The sequence shown here is derived from an EMBL/GenBank/DDBJ whole genome shotgun (WGS) entry which is preliminary data.</text>
</comment>
<dbReference type="RefSeq" id="WP_054403165.1">
    <property type="nucleotide sequence ID" value="NZ_LIUT01000001.1"/>
</dbReference>
<dbReference type="SUPFAM" id="SSF55136">
    <property type="entry name" value="Probable bacterial effector-binding domain"/>
    <property type="match status" value="1"/>
</dbReference>
<name>A0A0M1P740_9BACL</name>
<feature type="domain" description="Integron-associated effector binding protein" evidence="1">
    <location>
        <begin position="25"/>
        <end position="152"/>
    </location>
</feature>
<dbReference type="OrthoDB" id="2602782at2"/>
<dbReference type="AlphaFoldDB" id="A0A0M1P740"/>
<dbReference type="Gene3D" id="3.20.80.10">
    <property type="entry name" value="Regulatory factor, effector binding domain"/>
    <property type="match status" value="1"/>
</dbReference>
<evidence type="ECO:0000313" key="2">
    <source>
        <dbReference type="EMBL" id="KOR90222.1"/>
    </source>
</evidence>